<dbReference type="GO" id="GO:0015562">
    <property type="term" value="F:efflux transmembrane transporter activity"/>
    <property type="evidence" value="ECO:0007669"/>
    <property type="project" value="InterPro"/>
</dbReference>
<evidence type="ECO:0000256" key="6">
    <source>
        <dbReference type="ARBA" id="ARBA00023136"/>
    </source>
</evidence>
<dbReference type="PANTHER" id="PTHR30026">
    <property type="entry name" value="OUTER MEMBRANE PROTEIN TOLC"/>
    <property type="match status" value="1"/>
</dbReference>
<sequence>MAGGLLLVNSPAADAQTLAPVAMSFEQAQQQLSQASNALKSAAYSTQAAQAEAEANANLWQPVVTLESQALRYQKSLEVPLNGVKSDLLQLNTALGTDAEKAVEHLANSLPHDARIRKRDNVFSATVNVIQPLYAGGAIVAAQKAAKSAAELVQAQELGVQDKQRFNLVTTYFAQVLAQQHFNVTQAHLAGFEQHLKLAGFEQHLKEAQILEREGMIPHSRTLEVIVARDTALIANQRAYHDLLTASDELSSLLEQHTPIATQTPLFVNLHNLESVEHYVQVALQQQPLLQQADAGYKIAEQQVALAKSERLPKLFAMGSYALDRNDQLLTQPDWVVGVGLSYTLNASTNRNRAVTAANLRLAAAEHSKQQAQSEVRSAVIRAYNSMNTARSEFFTLQSSLNAAEENLRVQQVAFREGEATATAIIDARNALSRAQLQRAVAAFQYDTALSALLTASGQGARFNDYILRADAKVMP</sequence>
<dbReference type="Gene3D" id="1.20.1600.10">
    <property type="entry name" value="Outer membrane efflux proteins (OEP)"/>
    <property type="match status" value="1"/>
</dbReference>
<evidence type="ECO:0000256" key="1">
    <source>
        <dbReference type="ARBA" id="ARBA00004442"/>
    </source>
</evidence>
<dbReference type="Proteomes" id="UP000063953">
    <property type="component" value="Chromosome"/>
</dbReference>
<evidence type="ECO:0000313" key="8">
    <source>
        <dbReference type="EMBL" id="AKX59909.1"/>
    </source>
</evidence>
<evidence type="ECO:0000256" key="5">
    <source>
        <dbReference type="ARBA" id="ARBA00022692"/>
    </source>
</evidence>
<keyword evidence="7" id="KW-0998">Cell outer membrane</keyword>
<evidence type="ECO:0000256" key="4">
    <source>
        <dbReference type="ARBA" id="ARBA00022452"/>
    </source>
</evidence>
<dbReference type="InterPro" id="IPR051906">
    <property type="entry name" value="TolC-like"/>
</dbReference>
<protein>
    <recommendedName>
        <fullName evidence="10">Outer membrane protein TolC</fullName>
    </recommendedName>
</protein>
<dbReference type="GO" id="GO:0015288">
    <property type="term" value="F:porin activity"/>
    <property type="evidence" value="ECO:0007669"/>
    <property type="project" value="TreeGrafter"/>
</dbReference>
<proteinExistence type="inferred from homology"/>
<dbReference type="InterPro" id="IPR003423">
    <property type="entry name" value="OMP_efflux"/>
</dbReference>
<dbReference type="SUPFAM" id="SSF56954">
    <property type="entry name" value="Outer membrane efflux proteins (OEP)"/>
    <property type="match status" value="1"/>
</dbReference>
<comment type="subcellular location">
    <subcellularLocation>
        <location evidence="1">Cell outer membrane</location>
    </subcellularLocation>
</comment>
<evidence type="ECO:0000256" key="2">
    <source>
        <dbReference type="ARBA" id="ARBA00007613"/>
    </source>
</evidence>
<evidence type="ECO:0000313" key="9">
    <source>
        <dbReference type="Proteomes" id="UP000063953"/>
    </source>
</evidence>
<dbReference type="EMBL" id="CP012365">
    <property type="protein sequence ID" value="AKX59909.1"/>
    <property type="molecule type" value="Genomic_DNA"/>
</dbReference>
<evidence type="ECO:0000256" key="3">
    <source>
        <dbReference type="ARBA" id="ARBA00022448"/>
    </source>
</evidence>
<dbReference type="STRING" id="1697053.AKN87_10560"/>
<keyword evidence="6" id="KW-0472">Membrane</keyword>
<organism evidence="8 9">
    <name type="scientific">Thiopseudomonas alkaliphila</name>
    <dbReference type="NCBI Taxonomy" id="1697053"/>
    <lineage>
        <taxon>Bacteria</taxon>
        <taxon>Pseudomonadati</taxon>
        <taxon>Pseudomonadota</taxon>
        <taxon>Gammaproteobacteria</taxon>
        <taxon>Pseudomonadales</taxon>
        <taxon>Pseudomonadaceae</taxon>
        <taxon>Thiopseudomonas</taxon>
    </lineage>
</organism>
<evidence type="ECO:0000256" key="7">
    <source>
        <dbReference type="ARBA" id="ARBA00023237"/>
    </source>
</evidence>
<dbReference type="Pfam" id="PF02321">
    <property type="entry name" value="OEP"/>
    <property type="match status" value="1"/>
</dbReference>
<evidence type="ECO:0008006" key="10">
    <source>
        <dbReference type="Google" id="ProtNLM"/>
    </source>
</evidence>
<name>A0A0K1XF82_9GAMM</name>
<dbReference type="AlphaFoldDB" id="A0A0K1XF82"/>
<gene>
    <name evidence="8" type="ORF">AKN88_08190</name>
</gene>
<dbReference type="PANTHER" id="PTHR30026:SF5">
    <property type="entry name" value="ABC-TYPE EFFLUX SYSTEM SECRETIN COMPONENT"/>
    <property type="match status" value="1"/>
</dbReference>
<dbReference type="GO" id="GO:0009279">
    <property type="term" value="C:cell outer membrane"/>
    <property type="evidence" value="ECO:0007669"/>
    <property type="project" value="UniProtKB-SubCell"/>
</dbReference>
<comment type="similarity">
    <text evidence="2">Belongs to the outer membrane factor (OMF) (TC 1.B.17) family.</text>
</comment>
<keyword evidence="3" id="KW-0813">Transport</keyword>
<reference evidence="8 9" key="1">
    <citation type="journal article" date="2015" name="Genome Announc.">
        <title>Genome Sequences of Oblitimonas alkaliphila gen. nov. sp. nov. (Proposed), a Novel Bacterium of the Pseudomonadaceae Family.</title>
        <authorList>
            <person name="Lauer A.C."/>
            <person name="Nicholson A.C."/>
            <person name="Humrighouse B.W."/>
            <person name="Emery B."/>
            <person name="Drobish A."/>
            <person name="Juieng P."/>
            <person name="Loparev V."/>
            <person name="McQuiston J.R."/>
        </authorList>
    </citation>
    <scope>NUCLEOTIDE SEQUENCE [LARGE SCALE GENOMIC DNA]</scope>
    <source>
        <strain evidence="8 9">E5571</strain>
    </source>
</reference>
<keyword evidence="4" id="KW-1134">Transmembrane beta strand</keyword>
<dbReference type="GO" id="GO:1990281">
    <property type="term" value="C:efflux pump complex"/>
    <property type="evidence" value="ECO:0007669"/>
    <property type="project" value="TreeGrafter"/>
</dbReference>
<keyword evidence="9" id="KW-1185">Reference proteome</keyword>
<keyword evidence="5" id="KW-0812">Transmembrane</keyword>
<accession>A0A0K1XF82</accession>